<dbReference type="InterPro" id="IPR024752">
    <property type="entry name" value="Myb/SANT-like_dom"/>
</dbReference>
<feature type="domain" description="DDE Tnp4" evidence="4">
    <location>
        <begin position="129"/>
        <end position="247"/>
    </location>
</feature>
<dbReference type="GO" id="GO:0046872">
    <property type="term" value="F:metal ion binding"/>
    <property type="evidence" value="ECO:0007669"/>
    <property type="project" value="UniProtKB-KW"/>
</dbReference>
<protein>
    <recommendedName>
        <fullName evidence="6">DDE Tnp4 domain-containing protein</fullName>
    </recommendedName>
</protein>
<name>B9F9S1_ORYSJ</name>
<comment type="cofactor">
    <cofactor evidence="1">
        <name>a divalent metal cation</name>
        <dbReference type="ChEBI" id="CHEBI:60240"/>
    </cofactor>
</comment>
<evidence type="ECO:0000313" key="5">
    <source>
        <dbReference type="EMBL" id="EEE59519.1"/>
    </source>
</evidence>
<dbReference type="Pfam" id="PF12776">
    <property type="entry name" value="Myb_DNA-bind_3"/>
    <property type="match status" value="1"/>
</dbReference>
<evidence type="ECO:0000259" key="4">
    <source>
        <dbReference type="Pfam" id="PF13359"/>
    </source>
</evidence>
<sequence>MAEGKIRWSDDEIGIFLEACLEELSAMTITSTCPKPQGYKNLIQKMKERIGRNLTKDQVKYIWCQCRKRWMLWTWLESKATGIGRDPITQAIVADDNWWEDKDQEAANAWNHTMSDGSSWSSDGTEGQYTSDEDDAIIAMMQEILAAPPRAPRRKYLLVDSGYPSRMGFLAPYPRVRYHKDQFKGPRAPPPEGREEKFNYIHAKLRNIIERQFGIVKKQWKILKGIPYNPYKNVQSDIILAAFCLHNFRIDSKQNDFQANNPLYNGNPIAPIAPPFSNMYYAGNSAQAMKAYRDAIANSVENL</sequence>
<gene>
    <name evidence="5" type="ORF">OsJ_11776</name>
</gene>
<dbReference type="InterPro" id="IPR027806">
    <property type="entry name" value="HARBI1_dom"/>
</dbReference>
<reference evidence="5" key="1">
    <citation type="journal article" date="2005" name="PLoS Biol.">
        <title>The genomes of Oryza sativa: a history of duplications.</title>
        <authorList>
            <person name="Yu J."/>
            <person name="Wang J."/>
            <person name="Lin W."/>
            <person name="Li S."/>
            <person name="Li H."/>
            <person name="Zhou J."/>
            <person name="Ni P."/>
            <person name="Dong W."/>
            <person name="Hu S."/>
            <person name="Zeng C."/>
            <person name="Zhang J."/>
            <person name="Zhang Y."/>
            <person name="Li R."/>
            <person name="Xu Z."/>
            <person name="Li S."/>
            <person name="Li X."/>
            <person name="Zheng H."/>
            <person name="Cong L."/>
            <person name="Lin L."/>
            <person name="Yin J."/>
            <person name="Geng J."/>
            <person name="Li G."/>
            <person name="Shi J."/>
            <person name="Liu J."/>
            <person name="Lv H."/>
            <person name="Li J."/>
            <person name="Wang J."/>
            <person name="Deng Y."/>
            <person name="Ran L."/>
            <person name="Shi X."/>
            <person name="Wang X."/>
            <person name="Wu Q."/>
            <person name="Li C."/>
            <person name="Ren X."/>
            <person name="Wang J."/>
            <person name="Wang X."/>
            <person name="Li D."/>
            <person name="Liu D."/>
            <person name="Zhang X."/>
            <person name="Ji Z."/>
            <person name="Zhao W."/>
            <person name="Sun Y."/>
            <person name="Zhang Z."/>
            <person name="Bao J."/>
            <person name="Han Y."/>
            <person name="Dong L."/>
            <person name="Ji J."/>
            <person name="Chen P."/>
            <person name="Wu S."/>
            <person name="Liu J."/>
            <person name="Xiao Y."/>
            <person name="Bu D."/>
            <person name="Tan J."/>
            <person name="Yang L."/>
            <person name="Ye C."/>
            <person name="Zhang J."/>
            <person name="Xu J."/>
            <person name="Zhou Y."/>
            <person name="Yu Y."/>
            <person name="Zhang B."/>
            <person name="Zhuang S."/>
            <person name="Wei H."/>
            <person name="Liu B."/>
            <person name="Lei M."/>
            <person name="Yu H."/>
            <person name="Li Y."/>
            <person name="Xu H."/>
            <person name="Wei S."/>
            <person name="He X."/>
            <person name="Fang L."/>
            <person name="Zhang Z."/>
            <person name="Zhang Y."/>
            <person name="Huang X."/>
            <person name="Su Z."/>
            <person name="Tong W."/>
            <person name="Li J."/>
            <person name="Tong Z."/>
            <person name="Li S."/>
            <person name="Ye J."/>
            <person name="Wang L."/>
            <person name="Fang L."/>
            <person name="Lei T."/>
            <person name="Chen C."/>
            <person name="Chen H."/>
            <person name="Xu Z."/>
            <person name="Li H."/>
            <person name="Huang H."/>
            <person name="Zhang F."/>
            <person name="Xu H."/>
            <person name="Li N."/>
            <person name="Zhao C."/>
            <person name="Li S."/>
            <person name="Dong L."/>
            <person name="Huang Y."/>
            <person name="Li L."/>
            <person name="Xi Y."/>
            <person name="Qi Q."/>
            <person name="Li W."/>
            <person name="Zhang B."/>
            <person name="Hu W."/>
            <person name="Zhang Y."/>
            <person name="Tian X."/>
            <person name="Jiao Y."/>
            <person name="Liang X."/>
            <person name="Jin J."/>
            <person name="Gao L."/>
            <person name="Zheng W."/>
            <person name="Hao B."/>
            <person name="Liu S."/>
            <person name="Wang W."/>
            <person name="Yuan L."/>
            <person name="Cao M."/>
            <person name="McDermott J."/>
            <person name="Samudrala R."/>
            <person name="Wang J."/>
            <person name="Wong G.K."/>
            <person name="Yang H."/>
        </authorList>
    </citation>
    <scope>NUCLEOTIDE SEQUENCE [LARGE SCALE GENOMIC DNA]</scope>
</reference>
<keyword evidence="2" id="KW-0479">Metal-binding</keyword>
<evidence type="ECO:0000259" key="3">
    <source>
        <dbReference type="Pfam" id="PF12776"/>
    </source>
</evidence>
<dbReference type="PANTHER" id="PTHR31704:SF37">
    <property type="entry name" value="HEAT SHOCK PROTEIN"/>
    <property type="match status" value="1"/>
</dbReference>
<evidence type="ECO:0000256" key="2">
    <source>
        <dbReference type="ARBA" id="ARBA00022723"/>
    </source>
</evidence>
<proteinExistence type="predicted"/>
<dbReference type="Proteomes" id="UP000007752">
    <property type="component" value="Chromosome 3"/>
</dbReference>
<dbReference type="PANTHER" id="PTHR31704">
    <property type="entry name" value="MYB/SANT-LIKE DNA-BINDING DOMAIN PROTEIN-RELATED"/>
    <property type="match status" value="1"/>
</dbReference>
<feature type="domain" description="Myb/SANT-like" evidence="3">
    <location>
        <begin position="7"/>
        <end position="101"/>
    </location>
</feature>
<evidence type="ECO:0008006" key="6">
    <source>
        <dbReference type="Google" id="ProtNLM"/>
    </source>
</evidence>
<organism evidence="5">
    <name type="scientific">Oryza sativa subsp. japonica</name>
    <name type="common">Rice</name>
    <dbReference type="NCBI Taxonomy" id="39947"/>
    <lineage>
        <taxon>Eukaryota</taxon>
        <taxon>Viridiplantae</taxon>
        <taxon>Streptophyta</taxon>
        <taxon>Embryophyta</taxon>
        <taxon>Tracheophyta</taxon>
        <taxon>Spermatophyta</taxon>
        <taxon>Magnoliopsida</taxon>
        <taxon>Liliopsida</taxon>
        <taxon>Poales</taxon>
        <taxon>Poaceae</taxon>
        <taxon>BOP clade</taxon>
        <taxon>Oryzoideae</taxon>
        <taxon>Oryzeae</taxon>
        <taxon>Oryzinae</taxon>
        <taxon>Oryza</taxon>
        <taxon>Oryza sativa</taxon>
    </lineage>
</organism>
<dbReference type="Pfam" id="PF13359">
    <property type="entry name" value="DDE_Tnp_4"/>
    <property type="match status" value="1"/>
</dbReference>
<dbReference type="EMBL" id="CM000140">
    <property type="protein sequence ID" value="EEE59519.1"/>
    <property type="molecule type" value="Genomic_DNA"/>
</dbReference>
<accession>B9F9S1</accession>
<dbReference type="AlphaFoldDB" id="B9F9S1"/>
<reference evidence="5" key="2">
    <citation type="submission" date="2008-12" db="EMBL/GenBank/DDBJ databases">
        <title>Improved gene annotation of the rice (Oryza sativa) genomes.</title>
        <authorList>
            <person name="Wang J."/>
            <person name="Li R."/>
            <person name="Fan W."/>
            <person name="Huang Q."/>
            <person name="Zhang J."/>
            <person name="Zhou Y."/>
            <person name="Hu Y."/>
            <person name="Zi S."/>
            <person name="Li J."/>
            <person name="Ni P."/>
            <person name="Zheng H."/>
            <person name="Zhang Y."/>
            <person name="Zhao M."/>
            <person name="Hao Q."/>
            <person name="McDermott J."/>
            <person name="Samudrala R."/>
            <person name="Kristiansen K."/>
            <person name="Wong G.K.-S."/>
        </authorList>
    </citation>
    <scope>NUCLEOTIDE SEQUENCE</scope>
</reference>
<evidence type="ECO:0000256" key="1">
    <source>
        <dbReference type="ARBA" id="ARBA00001968"/>
    </source>
</evidence>